<feature type="transmembrane region" description="Helical" evidence="11">
    <location>
        <begin position="280"/>
        <end position="297"/>
    </location>
</feature>
<keyword evidence="9 11" id="KW-1133">Transmembrane helix</keyword>
<keyword evidence="8" id="KW-0067">ATP-binding</keyword>
<evidence type="ECO:0000259" key="14">
    <source>
        <dbReference type="PROSITE" id="PS50990"/>
    </source>
</evidence>
<dbReference type="Pfam" id="PF00005">
    <property type="entry name" value="ABC_tran"/>
    <property type="match status" value="1"/>
</dbReference>
<keyword evidence="7" id="KW-0788">Thiol protease</keyword>
<dbReference type="PROSITE" id="PS50929">
    <property type="entry name" value="ABC_TM1F"/>
    <property type="match status" value="1"/>
</dbReference>
<protein>
    <submittedName>
        <fullName evidence="15">Peptidase C39</fullName>
    </submittedName>
</protein>
<feature type="transmembrane region" description="Helical" evidence="11">
    <location>
        <begin position="383"/>
        <end position="406"/>
    </location>
</feature>
<dbReference type="SMART" id="SM00382">
    <property type="entry name" value="AAA"/>
    <property type="match status" value="1"/>
</dbReference>
<feature type="transmembrane region" description="Helical" evidence="11">
    <location>
        <begin position="303"/>
        <end position="322"/>
    </location>
</feature>
<dbReference type="Gene3D" id="1.20.1560.10">
    <property type="entry name" value="ABC transporter type 1, transmembrane domain"/>
    <property type="match status" value="1"/>
</dbReference>
<dbReference type="SUPFAM" id="SSF90123">
    <property type="entry name" value="ABC transporter transmembrane region"/>
    <property type="match status" value="1"/>
</dbReference>
<evidence type="ECO:0000256" key="4">
    <source>
        <dbReference type="ARBA" id="ARBA00022692"/>
    </source>
</evidence>
<dbReference type="InterPro" id="IPR036640">
    <property type="entry name" value="ABC1_TM_sf"/>
</dbReference>
<dbReference type="Gene3D" id="3.40.50.300">
    <property type="entry name" value="P-loop containing nucleotide triphosphate hydrolases"/>
    <property type="match status" value="1"/>
</dbReference>
<dbReference type="GO" id="GO:0005886">
    <property type="term" value="C:plasma membrane"/>
    <property type="evidence" value="ECO:0007669"/>
    <property type="project" value="UniProtKB-SubCell"/>
</dbReference>
<evidence type="ECO:0000256" key="2">
    <source>
        <dbReference type="ARBA" id="ARBA00022448"/>
    </source>
</evidence>
<dbReference type="Gene3D" id="3.90.70.10">
    <property type="entry name" value="Cysteine proteinases"/>
    <property type="match status" value="1"/>
</dbReference>
<organism evidence="15">
    <name type="scientific">Halalkalibacterium halodurans</name>
    <name type="common">Bacillus halodurans</name>
    <dbReference type="NCBI Taxonomy" id="86665"/>
    <lineage>
        <taxon>Bacteria</taxon>
        <taxon>Bacillati</taxon>
        <taxon>Bacillota</taxon>
        <taxon>Bacilli</taxon>
        <taxon>Bacillales</taxon>
        <taxon>Bacillaceae</taxon>
        <taxon>Halalkalibacterium (ex Joshi et al. 2022)</taxon>
    </lineage>
</organism>
<dbReference type="SUPFAM" id="SSF52540">
    <property type="entry name" value="P-loop containing nucleoside triphosphate hydrolases"/>
    <property type="match status" value="1"/>
</dbReference>
<name>A0A0M0KDQ7_ALKHA</name>
<comment type="caution">
    <text evidence="15">The sequence shown here is derived from an EMBL/GenBank/DDBJ whole genome shotgun (WGS) entry which is preliminary data.</text>
</comment>
<evidence type="ECO:0000256" key="3">
    <source>
        <dbReference type="ARBA" id="ARBA00022475"/>
    </source>
</evidence>
<feature type="domain" description="ABC transmembrane type-1" evidence="13">
    <location>
        <begin position="166"/>
        <end position="447"/>
    </location>
</feature>
<feature type="transmembrane region" description="Helical" evidence="11">
    <location>
        <begin position="202"/>
        <end position="222"/>
    </location>
</feature>
<evidence type="ECO:0000256" key="6">
    <source>
        <dbReference type="ARBA" id="ARBA00022801"/>
    </source>
</evidence>
<keyword evidence="5" id="KW-0547">Nucleotide-binding</keyword>
<dbReference type="InterPro" id="IPR017871">
    <property type="entry name" value="ABC_transporter-like_CS"/>
</dbReference>
<feature type="domain" description="Peptidase C39" evidence="14">
    <location>
        <begin position="17"/>
        <end position="136"/>
    </location>
</feature>
<sequence>MTDNKIKHRRKVPFIEQLQQTECGLCCMAMIVKYYKGHVSLHYLRERMANGRDGTTLLHLKQLAKHLGFEAKVYQTPAEHLHMHQLPAILFWEGKHFVVLEKVTKNHYYIVDPALGRLKIRQDELQQKYTGYILTCNPERQPDYQKPKNLWKPYLTYMVKKPKLLLFIIAVSVTLQLLTLANPLLVQFVIDFILLPENREMLQVFLIGLSCYVFSQAFFVFIQGRALVIMQNHLDREMMTKFFRHLLNLPYHFFQVRSFGDILFRAGSLRVIRDLLANQLLKGILDIGMLVVILAYMTLFSPLLTLIVFLLATVNGLIIYFSRPKISEANQKEIMKQSEVQATQTETMYGIFGIKTAGVEDTMYQKWENRFDKLILAYKNKEYILNNVNTATTFLTVIAPLIVLYIGSHQVLAQAVTMGTVVAFYSVTTQFFGLSSSLVHTINSFILANAYLGRAQDVFDSKEEDIGENRKALHNLHGEITLKDVSFSYSRFGQEVVKDVSLRVAPGTKVALVGKSGSGKSTLSKIMLGLYEPTKGEVYYDGYNLNDLNKRALRQKIGVVPQDVTLLNQSIRENIALHNPDTSMEDIIEAAKIAQVHEEIMNMPMNYETLVSEMGHNISGGQRQRIALARALVHKPKILLLDEATSSLDHVNEAKIDQYLSAMKCTRIVIAHRLTTIMNADLIIVLEDGKIIETGTHTELLNQSGYYASFYNNYSEEQKVPQSI</sequence>
<dbReference type="OMA" id="CACVVIA"/>
<evidence type="ECO:0000313" key="15">
    <source>
        <dbReference type="EMBL" id="KOO36965.1"/>
    </source>
</evidence>
<dbReference type="GeneID" id="87596015"/>
<dbReference type="InterPro" id="IPR027417">
    <property type="entry name" value="P-loop_NTPase"/>
</dbReference>
<dbReference type="Pfam" id="PF03412">
    <property type="entry name" value="Peptidase_C39"/>
    <property type="match status" value="1"/>
</dbReference>
<comment type="subcellular location">
    <subcellularLocation>
        <location evidence="1">Cell membrane</location>
        <topology evidence="1">Multi-pass membrane protein</topology>
    </subcellularLocation>
</comment>
<dbReference type="CDD" id="cd18555">
    <property type="entry name" value="ABC_6TM_T1SS_like"/>
    <property type="match status" value="1"/>
</dbReference>
<evidence type="ECO:0000256" key="7">
    <source>
        <dbReference type="ARBA" id="ARBA00022807"/>
    </source>
</evidence>
<dbReference type="PROSITE" id="PS00211">
    <property type="entry name" value="ABC_TRANSPORTER_1"/>
    <property type="match status" value="1"/>
</dbReference>
<dbReference type="PROSITE" id="PS50893">
    <property type="entry name" value="ABC_TRANSPORTER_2"/>
    <property type="match status" value="1"/>
</dbReference>
<evidence type="ECO:0000256" key="11">
    <source>
        <dbReference type="SAM" id="Phobius"/>
    </source>
</evidence>
<dbReference type="FunFam" id="3.40.50.300:FF:000299">
    <property type="entry name" value="ABC transporter ATP-binding protein/permease"/>
    <property type="match status" value="1"/>
</dbReference>
<dbReference type="EMBL" id="LILD01000003">
    <property type="protein sequence ID" value="KOO36965.1"/>
    <property type="molecule type" value="Genomic_DNA"/>
</dbReference>
<dbReference type="SMR" id="A0A0M0KDQ7"/>
<dbReference type="GO" id="GO:0008234">
    <property type="term" value="F:cysteine-type peptidase activity"/>
    <property type="evidence" value="ECO:0007669"/>
    <property type="project" value="UniProtKB-KW"/>
</dbReference>
<dbReference type="InterPro" id="IPR003439">
    <property type="entry name" value="ABC_transporter-like_ATP-bd"/>
</dbReference>
<dbReference type="InterPro" id="IPR039421">
    <property type="entry name" value="Type_1_exporter"/>
</dbReference>
<dbReference type="Pfam" id="PF00664">
    <property type="entry name" value="ABC_membrane"/>
    <property type="match status" value="1"/>
</dbReference>
<dbReference type="CDD" id="cd02425">
    <property type="entry name" value="Peptidase_C39F"/>
    <property type="match status" value="1"/>
</dbReference>
<dbReference type="PROSITE" id="PS50990">
    <property type="entry name" value="PEPTIDASE_C39"/>
    <property type="match status" value="1"/>
</dbReference>
<feature type="transmembrane region" description="Helical" evidence="11">
    <location>
        <begin position="412"/>
        <end position="434"/>
    </location>
</feature>
<feature type="transmembrane region" description="Helical" evidence="11">
    <location>
        <begin position="164"/>
        <end position="190"/>
    </location>
</feature>
<evidence type="ECO:0000259" key="13">
    <source>
        <dbReference type="PROSITE" id="PS50929"/>
    </source>
</evidence>
<evidence type="ECO:0000256" key="1">
    <source>
        <dbReference type="ARBA" id="ARBA00004651"/>
    </source>
</evidence>
<evidence type="ECO:0000256" key="8">
    <source>
        <dbReference type="ARBA" id="ARBA00022840"/>
    </source>
</evidence>
<evidence type="ECO:0000256" key="5">
    <source>
        <dbReference type="ARBA" id="ARBA00022741"/>
    </source>
</evidence>
<keyword evidence="7" id="KW-0645">Protease</keyword>
<keyword evidence="4 11" id="KW-0812">Transmembrane</keyword>
<keyword evidence="10 11" id="KW-0472">Membrane</keyword>
<dbReference type="AlphaFoldDB" id="A0A0M0KDQ7"/>
<reference evidence="15" key="1">
    <citation type="submission" date="2015-08" db="EMBL/GenBank/DDBJ databases">
        <title>Complete DNA Sequence of Pseudomonas syringae pv. actinidiae, the Causal Agent of Kiwifruit Canker Disease.</title>
        <authorList>
            <person name="Rikkerink E.H.A."/>
            <person name="Fineran P.C."/>
        </authorList>
    </citation>
    <scope>NUCLEOTIDE SEQUENCE</scope>
    <source>
        <strain evidence="15">DSM 13666</strain>
    </source>
</reference>
<feature type="domain" description="ABC transporter" evidence="12">
    <location>
        <begin position="480"/>
        <end position="713"/>
    </location>
</feature>
<evidence type="ECO:0000256" key="9">
    <source>
        <dbReference type="ARBA" id="ARBA00022989"/>
    </source>
</evidence>
<dbReference type="PATRIC" id="fig|136160.3.peg.4234"/>
<dbReference type="InterPro" id="IPR005074">
    <property type="entry name" value="Peptidase_C39"/>
</dbReference>
<dbReference type="InterPro" id="IPR011527">
    <property type="entry name" value="ABC1_TM_dom"/>
</dbReference>
<dbReference type="GO" id="GO:0005524">
    <property type="term" value="F:ATP binding"/>
    <property type="evidence" value="ECO:0007669"/>
    <property type="project" value="UniProtKB-KW"/>
</dbReference>
<accession>A0A0M0KDQ7</accession>
<keyword evidence="2" id="KW-0813">Transport</keyword>
<keyword evidence="3" id="KW-1003">Cell membrane</keyword>
<dbReference type="GO" id="GO:0015421">
    <property type="term" value="F:ABC-type oligopeptide transporter activity"/>
    <property type="evidence" value="ECO:0007669"/>
    <property type="project" value="TreeGrafter"/>
</dbReference>
<evidence type="ECO:0000259" key="12">
    <source>
        <dbReference type="PROSITE" id="PS50893"/>
    </source>
</evidence>
<dbReference type="RefSeq" id="WP_010896629.1">
    <property type="nucleotide sequence ID" value="NZ_CP040441.1"/>
</dbReference>
<dbReference type="InterPro" id="IPR003593">
    <property type="entry name" value="AAA+_ATPase"/>
</dbReference>
<dbReference type="GO" id="GO:0016887">
    <property type="term" value="F:ATP hydrolysis activity"/>
    <property type="evidence" value="ECO:0007669"/>
    <property type="project" value="InterPro"/>
</dbReference>
<dbReference type="PANTHER" id="PTHR43394:SF1">
    <property type="entry name" value="ATP-BINDING CASSETTE SUB-FAMILY B MEMBER 10, MITOCHONDRIAL"/>
    <property type="match status" value="1"/>
</dbReference>
<evidence type="ECO:0000256" key="10">
    <source>
        <dbReference type="ARBA" id="ARBA00023136"/>
    </source>
</evidence>
<gene>
    <name evidence="15" type="ORF">AMD02_16410</name>
</gene>
<dbReference type="GO" id="GO:0006508">
    <property type="term" value="P:proteolysis"/>
    <property type="evidence" value="ECO:0007669"/>
    <property type="project" value="InterPro"/>
</dbReference>
<dbReference type="PANTHER" id="PTHR43394">
    <property type="entry name" value="ATP-DEPENDENT PERMEASE MDL1, MITOCHONDRIAL"/>
    <property type="match status" value="1"/>
</dbReference>
<proteinExistence type="predicted"/>
<dbReference type="InterPro" id="IPR033839">
    <property type="entry name" value="Lacticin_481_peptidase"/>
</dbReference>
<keyword evidence="6" id="KW-0378">Hydrolase</keyword>